<organism evidence="1 2">
    <name type="scientific">Rosa chinensis</name>
    <name type="common">China rose</name>
    <dbReference type="NCBI Taxonomy" id="74649"/>
    <lineage>
        <taxon>Eukaryota</taxon>
        <taxon>Viridiplantae</taxon>
        <taxon>Streptophyta</taxon>
        <taxon>Embryophyta</taxon>
        <taxon>Tracheophyta</taxon>
        <taxon>Spermatophyta</taxon>
        <taxon>Magnoliopsida</taxon>
        <taxon>eudicotyledons</taxon>
        <taxon>Gunneridae</taxon>
        <taxon>Pentapetalae</taxon>
        <taxon>rosids</taxon>
        <taxon>fabids</taxon>
        <taxon>Rosales</taxon>
        <taxon>Rosaceae</taxon>
        <taxon>Rosoideae</taxon>
        <taxon>Rosoideae incertae sedis</taxon>
        <taxon>Rosa</taxon>
    </lineage>
</organism>
<accession>A0A2P6SAY3</accession>
<reference evidence="1 2" key="1">
    <citation type="journal article" date="2018" name="Nat. Genet.">
        <title>The Rosa genome provides new insights in the design of modern roses.</title>
        <authorList>
            <person name="Bendahmane M."/>
        </authorList>
    </citation>
    <scope>NUCLEOTIDE SEQUENCE [LARGE SCALE GENOMIC DNA]</scope>
    <source>
        <strain evidence="2">cv. Old Blush</strain>
    </source>
</reference>
<comment type="caution">
    <text evidence="1">The sequence shown here is derived from an EMBL/GenBank/DDBJ whole genome shotgun (WGS) entry which is preliminary data.</text>
</comment>
<dbReference type="Proteomes" id="UP000238479">
    <property type="component" value="Chromosome 1"/>
</dbReference>
<evidence type="ECO:0000313" key="1">
    <source>
        <dbReference type="EMBL" id="PRQ55826.1"/>
    </source>
</evidence>
<dbReference type="Gramene" id="PRQ55826">
    <property type="protein sequence ID" value="PRQ55826"/>
    <property type="gene ID" value="RchiOBHm_Chr1g0328901"/>
</dbReference>
<sequence length="65" mass="7378">MKATCFNLRGSMSTIMRPVALARFMPMNSVRSRSYSRIFKPENFVFDLYAPSTTRLKVATPKGLS</sequence>
<dbReference type="EMBL" id="PDCK01000039">
    <property type="protein sequence ID" value="PRQ55826.1"/>
    <property type="molecule type" value="Genomic_DNA"/>
</dbReference>
<keyword evidence="2" id="KW-1185">Reference proteome</keyword>
<name>A0A2P6SAY3_ROSCH</name>
<protein>
    <submittedName>
        <fullName evidence="1">Uncharacterized protein</fullName>
    </submittedName>
</protein>
<dbReference type="AlphaFoldDB" id="A0A2P6SAY3"/>
<evidence type="ECO:0000313" key="2">
    <source>
        <dbReference type="Proteomes" id="UP000238479"/>
    </source>
</evidence>
<proteinExistence type="predicted"/>
<gene>
    <name evidence="1" type="ORF">RchiOBHm_Chr1g0328901</name>
</gene>